<dbReference type="Gene3D" id="2.60.40.3440">
    <property type="match status" value="1"/>
</dbReference>
<dbReference type="SMART" id="SM00894">
    <property type="entry name" value="Excalibur"/>
    <property type="match status" value="2"/>
</dbReference>
<dbReference type="Pfam" id="PF17963">
    <property type="entry name" value="Big_9"/>
    <property type="match status" value="1"/>
</dbReference>
<dbReference type="Proteomes" id="UP001303236">
    <property type="component" value="Chromosome"/>
</dbReference>
<evidence type="ECO:0000313" key="3">
    <source>
        <dbReference type="EMBL" id="WNF27262.1"/>
    </source>
</evidence>
<feature type="region of interest" description="Disordered" evidence="1">
    <location>
        <begin position="270"/>
        <end position="292"/>
    </location>
</feature>
<protein>
    <submittedName>
        <fullName evidence="3">Excalibur calcium-binding domain-containing protein</fullName>
    </submittedName>
</protein>
<feature type="compositionally biased region" description="Basic and acidic residues" evidence="1">
    <location>
        <begin position="278"/>
        <end position="292"/>
    </location>
</feature>
<dbReference type="PROSITE" id="PS51257">
    <property type="entry name" value="PROKAR_LIPOPROTEIN"/>
    <property type="match status" value="1"/>
</dbReference>
<organism evidence="3 4">
    <name type="scientific">Streptomyces durocortorensis</name>
    <dbReference type="NCBI Taxonomy" id="2811104"/>
    <lineage>
        <taxon>Bacteria</taxon>
        <taxon>Bacillati</taxon>
        <taxon>Actinomycetota</taxon>
        <taxon>Actinomycetes</taxon>
        <taxon>Kitasatosporales</taxon>
        <taxon>Streptomycetaceae</taxon>
        <taxon>Streptomyces</taxon>
    </lineage>
</organism>
<feature type="compositionally biased region" description="Gly residues" evidence="1">
    <location>
        <begin position="225"/>
        <end position="251"/>
    </location>
</feature>
<evidence type="ECO:0000313" key="4">
    <source>
        <dbReference type="Proteomes" id="UP001303236"/>
    </source>
</evidence>
<keyword evidence="4" id="KW-1185">Reference proteome</keyword>
<feature type="region of interest" description="Disordered" evidence="1">
    <location>
        <begin position="200"/>
        <end position="251"/>
    </location>
</feature>
<feature type="domain" description="Excalibur calcium-binding" evidence="2">
    <location>
        <begin position="256"/>
        <end position="292"/>
    </location>
</feature>
<evidence type="ECO:0000256" key="1">
    <source>
        <dbReference type="SAM" id="MobiDB-lite"/>
    </source>
</evidence>
<dbReference type="Pfam" id="PF05901">
    <property type="entry name" value="Excalibur"/>
    <property type="match status" value="2"/>
</dbReference>
<name>A0ABY9VWE5_9ACTN</name>
<proteinExistence type="predicted"/>
<evidence type="ECO:0000259" key="2">
    <source>
        <dbReference type="SMART" id="SM00894"/>
    </source>
</evidence>
<reference evidence="3 4" key="1">
    <citation type="submission" date="2023-09" db="EMBL/GenBank/DDBJ databases">
        <title>Genome completion map analysis of the actinomycetes C11-1.</title>
        <authorList>
            <person name="Qin P."/>
            <person name="Guan P."/>
        </authorList>
    </citation>
    <scope>NUCLEOTIDE SEQUENCE [LARGE SCALE GENOMIC DNA]</scope>
    <source>
        <strain evidence="3 4">C11-1</strain>
    </source>
</reference>
<accession>A0ABY9VWE5</accession>
<sequence length="292" mass="28653">MQTTKQSRQPRRDFLRIPVGAVALALFLAGCGGGGGDTDDGGGKGAAKVAASASPSPSVQRALALMDDEEQRAVAGKSLDIDALDNDSITLESGDAAALLDAYDPDDLTLSVATAPGHGTATVSGASIAYTAATGYAGEDTFTYRVLVTGADVPAATAVVRIDVTAPKPSPKPTAKPTPKATTAAPVYYENCDAARAAGAAPVEKGDPGYAPHLDRDGDGVGCEPWGGGSSSSSGGSGGGSSSGGTSGGGGGSSTYYANCTAVRAAGAAPIRAGEPGYGRHLDRDGDGVACE</sequence>
<dbReference type="EMBL" id="CP134500">
    <property type="protein sequence ID" value="WNF27262.1"/>
    <property type="molecule type" value="Genomic_DNA"/>
</dbReference>
<dbReference type="InterPro" id="IPR008613">
    <property type="entry name" value="Excalibur_Ca-bd_domain"/>
</dbReference>
<feature type="domain" description="Excalibur calcium-binding" evidence="2">
    <location>
        <begin position="188"/>
        <end position="224"/>
    </location>
</feature>
<gene>
    <name evidence="3" type="ORF">RI138_10675</name>
</gene>